<proteinExistence type="predicted"/>
<organism evidence="2 3">
    <name type="scientific">Carboxylicivirga sediminis</name>
    <dbReference type="NCBI Taxonomy" id="2006564"/>
    <lineage>
        <taxon>Bacteria</taxon>
        <taxon>Pseudomonadati</taxon>
        <taxon>Bacteroidota</taxon>
        <taxon>Bacteroidia</taxon>
        <taxon>Marinilabiliales</taxon>
        <taxon>Marinilabiliaceae</taxon>
        <taxon>Carboxylicivirga</taxon>
    </lineage>
</organism>
<dbReference type="InterPro" id="IPR027392">
    <property type="entry name" value="TF_Znf"/>
</dbReference>
<reference evidence="2" key="2">
    <citation type="submission" date="2021-04" db="EMBL/GenBank/DDBJ databases">
        <authorList>
            <person name="Zhang T."/>
            <person name="Zhang Y."/>
            <person name="Lu D."/>
            <person name="Zuo D."/>
            <person name="Du Z."/>
        </authorList>
    </citation>
    <scope>NUCLEOTIDE SEQUENCE</scope>
    <source>
        <strain evidence="2">JR1</strain>
    </source>
</reference>
<name>A0A941IXS7_9BACT</name>
<accession>A0A941IXS7</accession>
<dbReference type="Pfam" id="PF13453">
    <property type="entry name" value="Zn_ribbon_TFIIB"/>
    <property type="match status" value="2"/>
</dbReference>
<protein>
    <submittedName>
        <fullName evidence="2">Zf-TFIIB domain-containing protein</fullName>
    </submittedName>
</protein>
<dbReference type="AlphaFoldDB" id="A0A941IXS7"/>
<evidence type="ECO:0000313" key="3">
    <source>
        <dbReference type="Proteomes" id="UP000679220"/>
    </source>
</evidence>
<evidence type="ECO:0000259" key="1">
    <source>
        <dbReference type="Pfam" id="PF13453"/>
    </source>
</evidence>
<dbReference type="EMBL" id="JAGTAR010000006">
    <property type="protein sequence ID" value="MBR8535032.1"/>
    <property type="molecule type" value="Genomic_DNA"/>
</dbReference>
<keyword evidence="3" id="KW-1185">Reference proteome</keyword>
<sequence>MNCPRCQQILSTRTINDYNASVEVDNCPDCGGLWFDKDELAQIDMIIEPRLVEIRHLPSEAEQLKSLHCPSCNNSPRLEKGVHPRDRKVIFDYCPYCKGIWLDKGELEAIQQENWLLTISKFIRRLT</sequence>
<dbReference type="RefSeq" id="WP_212188938.1">
    <property type="nucleotide sequence ID" value="NZ_JAGTAR010000006.1"/>
</dbReference>
<reference evidence="2" key="1">
    <citation type="journal article" date="2018" name="Int. J. Syst. Evol. Microbiol.">
        <title>Carboxylicivirga sediminis sp. nov., isolated from coastal sediment.</title>
        <authorList>
            <person name="Wang F.Q."/>
            <person name="Ren L.H."/>
            <person name="Zou R.J."/>
            <person name="Sun Y.Z."/>
            <person name="Liu X.J."/>
            <person name="Jiang F."/>
            <person name="Liu L.J."/>
        </authorList>
    </citation>
    <scope>NUCLEOTIDE SEQUENCE</scope>
    <source>
        <strain evidence="2">JR1</strain>
    </source>
</reference>
<gene>
    <name evidence="2" type="ORF">KDU71_05640</name>
</gene>
<comment type="caution">
    <text evidence="2">The sequence shown here is derived from an EMBL/GenBank/DDBJ whole genome shotgun (WGS) entry which is preliminary data.</text>
</comment>
<feature type="domain" description="Transcription factor zinc-finger" evidence="1">
    <location>
        <begin position="68"/>
        <end position="110"/>
    </location>
</feature>
<feature type="domain" description="Transcription factor zinc-finger" evidence="1">
    <location>
        <begin position="2"/>
        <end position="43"/>
    </location>
</feature>
<dbReference type="Proteomes" id="UP000679220">
    <property type="component" value="Unassembled WGS sequence"/>
</dbReference>
<evidence type="ECO:0000313" key="2">
    <source>
        <dbReference type="EMBL" id="MBR8535032.1"/>
    </source>
</evidence>